<feature type="region of interest" description="Disordered" evidence="2">
    <location>
        <begin position="161"/>
        <end position="190"/>
    </location>
</feature>
<evidence type="ECO:0000256" key="1">
    <source>
        <dbReference type="SAM" id="Coils"/>
    </source>
</evidence>
<reference evidence="3" key="1">
    <citation type="journal article" date="2021" name="Proc. Natl. Acad. Sci. U.S.A.">
        <title>Three genomes in the algal genus Volvox reveal the fate of a haploid sex-determining region after a transition to homothallism.</title>
        <authorList>
            <person name="Yamamoto K."/>
            <person name="Hamaji T."/>
            <person name="Kawai-Toyooka H."/>
            <person name="Matsuzaki R."/>
            <person name="Takahashi F."/>
            <person name="Nishimura Y."/>
            <person name="Kawachi M."/>
            <person name="Noguchi H."/>
            <person name="Minakuchi Y."/>
            <person name="Umen J.G."/>
            <person name="Toyoda A."/>
            <person name="Nozaki H."/>
        </authorList>
    </citation>
    <scope>NUCLEOTIDE SEQUENCE</scope>
    <source>
        <strain evidence="3">NIES-3780</strain>
    </source>
</reference>
<accession>A0A8J4EWZ1</accession>
<feature type="region of interest" description="Disordered" evidence="2">
    <location>
        <begin position="326"/>
        <end position="354"/>
    </location>
</feature>
<keyword evidence="4" id="KW-1185">Reference proteome</keyword>
<protein>
    <submittedName>
        <fullName evidence="3">Uncharacterized protein</fullName>
    </submittedName>
</protein>
<dbReference type="AlphaFoldDB" id="A0A8J4EWZ1"/>
<comment type="caution">
    <text evidence="3">The sequence shown here is derived from an EMBL/GenBank/DDBJ whole genome shotgun (WGS) entry which is preliminary data.</text>
</comment>
<feature type="region of interest" description="Disordered" evidence="2">
    <location>
        <begin position="467"/>
        <end position="486"/>
    </location>
</feature>
<dbReference type="EMBL" id="BNCO01000006">
    <property type="protein sequence ID" value="GIL48945.1"/>
    <property type="molecule type" value="Genomic_DNA"/>
</dbReference>
<evidence type="ECO:0000313" key="4">
    <source>
        <dbReference type="Proteomes" id="UP000747399"/>
    </source>
</evidence>
<evidence type="ECO:0000313" key="3">
    <source>
        <dbReference type="EMBL" id="GIL48945.1"/>
    </source>
</evidence>
<name>A0A8J4EWZ1_9CHLO</name>
<feature type="compositionally biased region" description="Low complexity" evidence="2">
    <location>
        <begin position="265"/>
        <end position="278"/>
    </location>
</feature>
<feature type="region of interest" description="Disordered" evidence="2">
    <location>
        <begin position="255"/>
        <end position="303"/>
    </location>
</feature>
<feature type="compositionally biased region" description="Low complexity" evidence="2">
    <location>
        <begin position="469"/>
        <end position="486"/>
    </location>
</feature>
<dbReference type="Proteomes" id="UP000747399">
    <property type="component" value="Unassembled WGS sequence"/>
</dbReference>
<sequence length="691" mass="71079">MLERLSASVDGVRNKGIKATSDRLNVFGTKKQVPFHVVISELRAELMNTKQHAPGHPCVLLWIRGDTVHVTEDSVGQTVLSWSDTYFAQVVPLHISGSTFRPKECKFKVQQKGKTIAKTAILDLAKYCSEIGLARDQSISVPLQPCGTLYFVISTAPASEQQNNMNEAPSSQSSFRNITQASHNPSYGGGDSSMVTGLAVSVAGVSEGGATSLSTESSKLYPDIGHYTSTALKYSGTVAGAAGAAASSLAATITPPVLSKGRGNTAAPEESETAASTPNGDVDRPSVSGRGHQRKPSNGAGTGWMASGLSAAAAAVTSGLKASSVITTPQAPGTDGMEEKGAGTGVFKRKTRGNASSKQVATAFVAASGAAASAVSSSTAAVVSMMNAGSRGQNLHPQLTLRKSDSDNLISGAASARDLRGSWDAQAERSLSLVAAATGGHGAGGGPHPRGSGSGFIAVGQRAIRSFTGTPGASHSPGPSSSPLQMQLPPSTLDGIRNLARRSGAASTCSDTAASVVKAAAGVAAAAAEGNGGGGGGWGSWIRSGLGWGRSNHSATCTSTGALSHNGAGGGDRESTALEAEILGATEVVELREVALDLLHERDEWRARAVASQDALGRAQTARGSAVREAQRLEVRLRQYQDELGRRTDGSLLKELVEAKVRIAELANENMKLRRQITHMGPLFYDDSGDE</sequence>
<gene>
    <name evidence="3" type="ORF">Vafri_5437</name>
</gene>
<feature type="coiled-coil region" evidence="1">
    <location>
        <begin position="623"/>
        <end position="676"/>
    </location>
</feature>
<proteinExistence type="predicted"/>
<evidence type="ECO:0000256" key="2">
    <source>
        <dbReference type="SAM" id="MobiDB-lite"/>
    </source>
</evidence>
<keyword evidence="1" id="KW-0175">Coiled coil</keyword>
<feature type="compositionally biased region" description="Polar residues" evidence="2">
    <location>
        <begin position="161"/>
        <end position="185"/>
    </location>
</feature>
<organism evidence="3 4">
    <name type="scientific">Volvox africanus</name>
    <dbReference type="NCBI Taxonomy" id="51714"/>
    <lineage>
        <taxon>Eukaryota</taxon>
        <taxon>Viridiplantae</taxon>
        <taxon>Chlorophyta</taxon>
        <taxon>core chlorophytes</taxon>
        <taxon>Chlorophyceae</taxon>
        <taxon>CS clade</taxon>
        <taxon>Chlamydomonadales</taxon>
        <taxon>Volvocaceae</taxon>
        <taxon>Volvox</taxon>
    </lineage>
</organism>